<feature type="compositionally biased region" description="Pro residues" evidence="5">
    <location>
        <begin position="42"/>
        <end position="55"/>
    </location>
</feature>
<evidence type="ECO:0000313" key="9">
    <source>
        <dbReference type="Proteomes" id="UP001216139"/>
    </source>
</evidence>
<dbReference type="RefSeq" id="WP_273632352.1">
    <property type="nucleotide sequence ID" value="NZ_CP117167.1"/>
</dbReference>
<keyword evidence="6" id="KW-0732">Signal</keyword>
<keyword evidence="3" id="KW-0998">Cell outer membrane</keyword>
<proteinExistence type="predicted"/>
<dbReference type="EMBL" id="CP117167">
    <property type="protein sequence ID" value="WCT14049.1"/>
    <property type="molecule type" value="Genomic_DNA"/>
</dbReference>
<dbReference type="PROSITE" id="PS51257">
    <property type="entry name" value="PROKAR_LIPOPROTEIN"/>
    <property type="match status" value="1"/>
</dbReference>
<evidence type="ECO:0000256" key="5">
    <source>
        <dbReference type="SAM" id="MobiDB-lite"/>
    </source>
</evidence>
<dbReference type="CDD" id="cd07185">
    <property type="entry name" value="OmpA_C-like"/>
    <property type="match status" value="1"/>
</dbReference>
<feature type="signal peptide" evidence="6">
    <location>
        <begin position="1"/>
        <end position="21"/>
    </location>
</feature>
<dbReference type="InterPro" id="IPR036737">
    <property type="entry name" value="OmpA-like_sf"/>
</dbReference>
<sequence>MKFLKSNLSIVLAASLIFSLAACKAKKAVVKQEPATDTVKPAPAPVTPAPAPAPAPEKQEPAPAPPQQDFHFPNVQFELNSAVLKTDSYQTLDLVAGSLKAAPTTKLILNGNSSAEGSAEHNMSLSVDRANAVKAYLVNAGVNGANLTTKGYGESKPIADNTTEEGRALNRRVEIKVIQ</sequence>
<keyword evidence="2 4" id="KW-0472">Membrane</keyword>
<organism evidence="8 9">
    <name type="scientific">Mucilaginibacter jinjuensis</name>
    <dbReference type="NCBI Taxonomy" id="1176721"/>
    <lineage>
        <taxon>Bacteria</taxon>
        <taxon>Pseudomonadati</taxon>
        <taxon>Bacteroidota</taxon>
        <taxon>Sphingobacteriia</taxon>
        <taxon>Sphingobacteriales</taxon>
        <taxon>Sphingobacteriaceae</taxon>
        <taxon>Mucilaginibacter</taxon>
    </lineage>
</organism>
<dbReference type="InterPro" id="IPR050330">
    <property type="entry name" value="Bact_OuterMem_StrucFunc"/>
</dbReference>
<dbReference type="InterPro" id="IPR006664">
    <property type="entry name" value="OMP_bac"/>
</dbReference>
<feature type="chain" id="PRO_5045151038" evidence="6">
    <location>
        <begin position="22"/>
        <end position="179"/>
    </location>
</feature>
<feature type="region of interest" description="Disordered" evidence="5">
    <location>
        <begin position="31"/>
        <end position="70"/>
    </location>
</feature>
<dbReference type="InterPro" id="IPR006665">
    <property type="entry name" value="OmpA-like"/>
</dbReference>
<gene>
    <name evidence="8" type="ORF">PQO05_08890</name>
</gene>
<dbReference type="PANTHER" id="PTHR30329">
    <property type="entry name" value="STATOR ELEMENT OF FLAGELLAR MOTOR COMPLEX"/>
    <property type="match status" value="1"/>
</dbReference>
<evidence type="ECO:0000256" key="6">
    <source>
        <dbReference type="SAM" id="SignalP"/>
    </source>
</evidence>
<accession>A0ABY7TD13</accession>
<evidence type="ECO:0000256" key="4">
    <source>
        <dbReference type="PROSITE-ProRule" id="PRU00473"/>
    </source>
</evidence>
<dbReference type="PRINTS" id="PR01021">
    <property type="entry name" value="OMPADOMAIN"/>
</dbReference>
<dbReference type="Gene3D" id="3.30.1330.60">
    <property type="entry name" value="OmpA-like domain"/>
    <property type="match status" value="1"/>
</dbReference>
<evidence type="ECO:0000256" key="2">
    <source>
        <dbReference type="ARBA" id="ARBA00023136"/>
    </source>
</evidence>
<reference evidence="8 9" key="1">
    <citation type="submission" date="2023-02" db="EMBL/GenBank/DDBJ databases">
        <title>Genome sequence of Mucilaginibacter jinjuensis strain KACC 16571.</title>
        <authorList>
            <person name="Kim S."/>
            <person name="Heo J."/>
            <person name="Kwon S.-W."/>
        </authorList>
    </citation>
    <scope>NUCLEOTIDE SEQUENCE [LARGE SCALE GENOMIC DNA]</scope>
    <source>
        <strain evidence="8 9">KACC 16571</strain>
    </source>
</reference>
<dbReference type="Proteomes" id="UP001216139">
    <property type="component" value="Chromosome"/>
</dbReference>
<evidence type="ECO:0000259" key="7">
    <source>
        <dbReference type="PROSITE" id="PS51123"/>
    </source>
</evidence>
<evidence type="ECO:0000256" key="3">
    <source>
        <dbReference type="ARBA" id="ARBA00023237"/>
    </source>
</evidence>
<evidence type="ECO:0000256" key="1">
    <source>
        <dbReference type="ARBA" id="ARBA00004442"/>
    </source>
</evidence>
<protein>
    <submittedName>
        <fullName evidence="8">OmpA family protein</fullName>
    </submittedName>
</protein>
<dbReference type="PRINTS" id="PR01023">
    <property type="entry name" value="NAFLGMOTY"/>
</dbReference>
<comment type="subcellular location">
    <subcellularLocation>
        <location evidence="1">Cell outer membrane</location>
    </subcellularLocation>
</comment>
<dbReference type="Pfam" id="PF00691">
    <property type="entry name" value="OmpA"/>
    <property type="match status" value="1"/>
</dbReference>
<name>A0ABY7TD13_9SPHI</name>
<evidence type="ECO:0000313" key="8">
    <source>
        <dbReference type="EMBL" id="WCT14049.1"/>
    </source>
</evidence>
<dbReference type="SUPFAM" id="SSF103088">
    <property type="entry name" value="OmpA-like"/>
    <property type="match status" value="1"/>
</dbReference>
<dbReference type="PANTHER" id="PTHR30329:SF21">
    <property type="entry name" value="LIPOPROTEIN YIAD-RELATED"/>
    <property type="match status" value="1"/>
</dbReference>
<dbReference type="PROSITE" id="PS51123">
    <property type="entry name" value="OMPA_2"/>
    <property type="match status" value="1"/>
</dbReference>
<feature type="domain" description="OmpA-like" evidence="7">
    <location>
        <begin position="68"/>
        <end position="179"/>
    </location>
</feature>
<keyword evidence="9" id="KW-1185">Reference proteome</keyword>